<dbReference type="AlphaFoldDB" id="A0A8J5X506"/>
<feature type="transmembrane region" description="Helical" evidence="2">
    <location>
        <begin position="86"/>
        <end position="103"/>
    </location>
</feature>
<name>A0A8J5X506_DIALT</name>
<organism evidence="4 5">
    <name type="scientific">Diacronema lutheri</name>
    <name type="common">Unicellular marine alga</name>
    <name type="synonym">Monochrysis lutheri</name>
    <dbReference type="NCBI Taxonomy" id="2081491"/>
    <lineage>
        <taxon>Eukaryota</taxon>
        <taxon>Haptista</taxon>
        <taxon>Haptophyta</taxon>
        <taxon>Pavlovophyceae</taxon>
        <taxon>Pavlovales</taxon>
        <taxon>Pavlovaceae</taxon>
        <taxon>Diacronema</taxon>
    </lineage>
</organism>
<evidence type="ECO:0000259" key="3">
    <source>
        <dbReference type="PROSITE" id="PS50892"/>
    </source>
</evidence>
<dbReference type="Gene3D" id="1.20.5.110">
    <property type="match status" value="1"/>
</dbReference>
<dbReference type="SUPFAM" id="SSF58038">
    <property type="entry name" value="SNARE fusion complex"/>
    <property type="match status" value="1"/>
</dbReference>
<accession>A0A8J5X506</accession>
<dbReference type="GO" id="GO:0016192">
    <property type="term" value="P:vesicle-mediated transport"/>
    <property type="evidence" value="ECO:0007669"/>
    <property type="project" value="InterPro"/>
</dbReference>
<comment type="caution">
    <text evidence="4">The sequence shown here is derived from an EMBL/GenBank/DDBJ whole genome shotgun (WGS) entry which is preliminary data.</text>
</comment>
<dbReference type="PROSITE" id="PS50892">
    <property type="entry name" value="V_SNARE"/>
    <property type="match status" value="1"/>
</dbReference>
<dbReference type="InterPro" id="IPR001388">
    <property type="entry name" value="Synaptobrevin-like"/>
</dbReference>
<dbReference type="GO" id="GO:0016020">
    <property type="term" value="C:membrane"/>
    <property type="evidence" value="ECO:0007669"/>
    <property type="project" value="InterPro"/>
</dbReference>
<gene>
    <name evidence="4" type="ORF">KFE25_012015</name>
</gene>
<dbReference type="PANTHER" id="PTHR45701">
    <property type="entry name" value="SYNAPTOBREVIN FAMILY MEMBER"/>
    <property type="match status" value="1"/>
</dbReference>
<dbReference type="Pfam" id="PF00957">
    <property type="entry name" value="Synaptobrevin"/>
    <property type="match status" value="1"/>
</dbReference>
<dbReference type="OrthoDB" id="190375at2759"/>
<keyword evidence="1" id="KW-0175">Coiled coil</keyword>
<evidence type="ECO:0000256" key="1">
    <source>
        <dbReference type="PROSITE-ProRule" id="PRU00290"/>
    </source>
</evidence>
<dbReference type="InterPro" id="IPR042855">
    <property type="entry name" value="V_SNARE_CC"/>
</dbReference>
<protein>
    <recommendedName>
        <fullName evidence="3">V-SNARE coiled-coil homology domain-containing protein</fullName>
    </recommendedName>
</protein>
<keyword evidence="5" id="KW-1185">Reference proteome</keyword>
<feature type="domain" description="V-SNARE coiled-coil homology" evidence="3">
    <location>
        <begin position="20"/>
        <end position="80"/>
    </location>
</feature>
<keyword evidence="2" id="KW-1133">Transmembrane helix</keyword>
<keyword evidence="2" id="KW-0812">Transmembrane</keyword>
<evidence type="ECO:0000313" key="5">
    <source>
        <dbReference type="Proteomes" id="UP000751190"/>
    </source>
</evidence>
<reference evidence="4" key="1">
    <citation type="submission" date="2021-05" db="EMBL/GenBank/DDBJ databases">
        <title>The genome of the haptophyte Pavlova lutheri (Diacronema luteri, Pavlovales) - a model for lipid biosynthesis in eukaryotic algae.</title>
        <authorList>
            <person name="Hulatt C.J."/>
            <person name="Posewitz M.C."/>
        </authorList>
    </citation>
    <scope>NUCLEOTIDE SEQUENCE</scope>
    <source>
        <strain evidence="4">NIVA-4/92</strain>
    </source>
</reference>
<keyword evidence="2" id="KW-0472">Membrane</keyword>
<dbReference type="OMA" id="TEQFHRS"/>
<sequence length="112" mass="12410">MASGSGGGILPNEYPRSDDRVGAVQAEVEQVSGIMKQNVQALVSQGEALHELSDKTDDLLSEARNFKKSSTDMKNALWWKDMQMKLIIGGVVFIVLLIIFFNVKNAFQSDEY</sequence>
<evidence type="ECO:0000313" key="4">
    <source>
        <dbReference type="EMBL" id="KAG8457949.1"/>
    </source>
</evidence>
<dbReference type="Proteomes" id="UP000751190">
    <property type="component" value="Unassembled WGS sequence"/>
</dbReference>
<dbReference type="EMBL" id="JAGTXO010000060">
    <property type="protein sequence ID" value="KAG8457949.1"/>
    <property type="molecule type" value="Genomic_DNA"/>
</dbReference>
<dbReference type="PRINTS" id="PR00219">
    <property type="entry name" value="SYNAPTOBREVN"/>
</dbReference>
<proteinExistence type="predicted"/>
<dbReference type="InterPro" id="IPR016444">
    <property type="entry name" value="Synaptobrevin/VAMP"/>
</dbReference>
<evidence type="ECO:0000256" key="2">
    <source>
        <dbReference type="SAM" id="Phobius"/>
    </source>
</evidence>